<sequence length="61" mass="6782">MLKAWCWQFAGEHSLVKMLRGARSPTASLAAGPAQGKLSRDIHWVSREESAPLGFPVFLMR</sequence>
<evidence type="ECO:0000313" key="1">
    <source>
        <dbReference type="EMBL" id="KGF21293.1"/>
    </source>
</evidence>
<name>A0A095YGE4_9MICC</name>
<dbReference type="EMBL" id="JRNH01000004">
    <property type="protein sequence ID" value="KGF21293.1"/>
    <property type="molecule type" value="Genomic_DNA"/>
</dbReference>
<comment type="caution">
    <text evidence="1">The sequence shown here is derived from an EMBL/GenBank/DDBJ whole genome shotgun (WGS) entry which is preliminary data.</text>
</comment>
<dbReference type="AlphaFoldDB" id="A0A095YGE4"/>
<reference evidence="1 2" key="1">
    <citation type="submission" date="2014-07" db="EMBL/GenBank/DDBJ databases">
        <authorList>
            <person name="McCorrison J."/>
            <person name="Sanka R."/>
            <person name="Torralba M."/>
            <person name="Gillis M."/>
            <person name="Haft D.H."/>
            <person name="Methe B."/>
            <person name="Sutton G."/>
            <person name="Nelson K.E."/>
        </authorList>
    </citation>
    <scope>NUCLEOTIDE SEQUENCE [LARGE SCALE GENOMIC DNA]</scope>
    <source>
        <strain evidence="1 2">DNF00011</strain>
    </source>
</reference>
<gene>
    <name evidence="1" type="ORF">HMPREF2128_00820</name>
</gene>
<proteinExistence type="predicted"/>
<accession>A0A095YGE4</accession>
<organism evidence="1 2">
    <name type="scientific">Pseudoglutamicibacter albus DNF00011</name>
    <dbReference type="NCBI Taxonomy" id="1401063"/>
    <lineage>
        <taxon>Bacteria</taxon>
        <taxon>Bacillati</taxon>
        <taxon>Actinomycetota</taxon>
        <taxon>Actinomycetes</taxon>
        <taxon>Micrococcales</taxon>
        <taxon>Micrococcaceae</taxon>
        <taxon>Pseudoglutamicibacter</taxon>
    </lineage>
</organism>
<dbReference type="Proteomes" id="UP000053528">
    <property type="component" value="Unassembled WGS sequence"/>
</dbReference>
<protein>
    <submittedName>
        <fullName evidence="1">Uncharacterized protein</fullName>
    </submittedName>
</protein>
<evidence type="ECO:0000313" key="2">
    <source>
        <dbReference type="Proteomes" id="UP000053528"/>
    </source>
</evidence>